<dbReference type="OrthoDB" id="7860618at2"/>
<dbReference type="RefSeq" id="WP_126984146.1">
    <property type="nucleotide sequence ID" value="NZ_CP034670.1"/>
</dbReference>
<dbReference type="Proteomes" id="UP000282435">
    <property type="component" value="Chromosome"/>
</dbReference>
<reference evidence="1 2" key="1">
    <citation type="submission" date="2018-12" db="EMBL/GenBank/DDBJ databases">
        <title>Genome sequencing of Eikenella corrodens KCOM 3110 (= JS217).</title>
        <authorList>
            <person name="Koo J.-K."/>
            <person name="Park S.-N."/>
            <person name="Lim Y.K."/>
        </authorList>
    </citation>
    <scope>NUCLEOTIDE SEQUENCE [LARGE SCALE GENOMIC DNA]</scope>
    <source>
        <strain evidence="1 2">KCOM 3110</strain>
    </source>
</reference>
<protein>
    <submittedName>
        <fullName evidence="1">XRE family transcriptional regulator</fullName>
    </submittedName>
</protein>
<gene>
    <name evidence="1" type="ORF">ELB75_12340</name>
</gene>
<evidence type="ECO:0000313" key="1">
    <source>
        <dbReference type="EMBL" id="AZR60715.1"/>
    </source>
</evidence>
<evidence type="ECO:0000313" key="2">
    <source>
        <dbReference type="Proteomes" id="UP000282435"/>
    </source>
</evidence>
<organism evidence="1 2">
    <name type="scientific">Eikenella corrodens</name>
    <dbReference type="NCBI Taxonomy" id="539"/>
    <lineage>
        <taxon>Bacteria</taxon>
        <taxon>Pseudomonadati</taxon>
        <taxon>Pseudomonadota</taxon>
        <taxon>Betaproteobacteria</taxon>
        <taxon>Neisseriales</taxon>
        <taxon>Neisseriaceae</taxon>
        <taxon>Eikenella</taxon>
    </lineage>
</organism>
<dbReference type="CDD" id="cd00093">
    <property type="entry name" value="HTH_XRE"/>
    <property type="match status" value="1"/>
</dbReference>
<proteinExistence type="predicted"/>
<name>A0A3S9SMI0_EIKCO</name>
<dbReference type="EMBL" id="CP034670">
    <property type="protein sequence ID" value="AZR60715.1"/>
    <property type="molecule type" value="Genomic_DNA"/>
</dbReference>
<dbReference type="InterPro" id="IPR001387">
    <property type="entry name" value="Cro/C1-type_HTH"/>
</dbReference>
<sequence>MNTYHFSILIRDTDLHNLEDRLYEAGCDDALLCFYNQTPYLEFDREAESAEAAVRSALDNIRAAGFGNLVLQESGVATLSEMAARAGLTRAALSNYATGKRGGGFPAPMYGVGSGSALYSWPEVAGWLHRHGQLSQAQYDIAHVAG</sequence>
<dbReference type="AlphaFoldDB" id="A0A3S9SMI0"/>
<accession>A0A3S9SMI0</accession>